<feature type="chain" id="PRO_5044905467" description="S-adenosylmethionine decarboxylase alpha chain" evidence="10">
    <location>
        <begin position="63"/>
        <end position="142"/>
    </location>
</feature>
<dbReference type="Gene3D" id="3.30.360.110">
    <property type="entry name" value="S-adenosylmethionine decarboxylase domain"/>
    <property type="match status" value="1"/>
</dbReference>
<evidence type="ECO:0000256" key="7">
    <source>
        <dbReference type="ARBA" id="ARBA00023239"/>
    </source>
</evidence>
<keyword evidence="12" id="KW-1185">Reference proteome</keyword>
<evidence type="ECO:0000256" key="8">
    <source>
        <dbReference type="ARBA" id="ARBA00023270"/>
    </source>
</evidence>
<evidence type="ECO:0000256" key="3">
    <source>
        <dbReference type="ARBA" id="ARBA00022813"/>
    </source>
</evidence>
<dbReference type="InterPro" id="IPR003826">
    <property type="entry name" value="AdoMetDC_fam_prok"/>
</dbReference>
<comment type="function">
    <text evidence="10">Catalyzes the decarboxylation of S-adenosylmethionine to S-adenosylmethioninamine (dcAdoMet), the propylamine donor required for the synthesis of the polyamines spermine and spermidine from the diamine putrescine.</text>
</comment>
<name>A0ABQ0K2M5_9BACT</name>
<evidence type="ECO:0000256" key="5">
    <source>
        <dbReference type="ARBA" id="ARBA00023115"/>
    </source>
</evidence>
<dbReference type="Pfam" id="PF02675">
    <property type="entry name" value="AdoMet_dc"/>
    <property type="match status" value="1"/>
</dbReference>
<dbReference type="EMBL" id="BAFN01000001">
    <property type="protein sequence ID" value="GAN35024.1"/>
    <property type="molecule type" value="Genomic_DNA"/>
</dbReference>
<organism evidence="11 12">
    <name type="scientific">Candidatus Brocadia sinica JPN1</name>
    <dbReference type="NCBI Taxonomy" id="1197129"/>
    <lineage>
        <taxon>Bacteria</taxon>
        <taxon>Pseudomonadati</taxon>
        <taxon>Planctomycetota</taxon>
        <taxon>Candidatus Brocadiia</taxon>
        <taxon>Candidatus Brocadiales</taxon>
        <taxon>Candidatus Brocadiaceae</taxon>
        <taxon>Candidatus Brocadia</taxon>
    </lineage>
</organism>
<protein>
    <recommendedName>
        <fullName evidence="10">S-adenosylmethionine decarboxylase proenzyme</fullName>
        <shortName evidence="10">AdoMetDC</shortName>
        <shortName evidence="10">SAMDC</shortName>
        <ecNumber evidence="10">4.1.1.50</ecNumber>
    </recommendedName>
    <component>
        <recommendedName>
            <fullName evidence="10">S-adenosylmethionine decarboxylase beta chain</fullName>
        </recommendedName>
    </component>
    <component>
        <recommendedName>
            <fullName evidence="10">S-adenosylmethionine decarboxylase alpha chain</fullName>
        </recommendedName>
    </component>
</protein>
<keyword evidence="9 10" id="KW-0670">Pyruvate</keyword>
<reference evidence="12" key="1">
    <citation type="journal article" date="2015" name="Genome Announc.">
        <title>Draft Genome Sequence of an Anaerobic Ammonium-Oxidizing Bacterium, "Candidatus Brocadia sinica".</title>
        <authorList>
            <person name="Oshiki M."/>
            <person name="Shinyako-Hata K."/>
            <person name="Satoh H."/>
            <person name="Okabe S."/>
        </authorList>
    </citation>
    <scope>NUCLEOTIDE SEQUENCE [LARGE SCALE GENOMIC DNA]</scope>
    <source>
        <strain evidence="12">JPN1</strain>
    </source>
</reference>
<comment type="pathway">
    <text evidence="10">Amine and polyamine biosynthesis; S-adenosylmethioninamine biosynthesis; S-adenosylmethioninamine from S-adenosyl-L-methionine: step 1/1.</text>
</comment>
<dbReference type="SUPFAM" id="SSF56276">
    <property type="entry name" value="S-adenosylmethionine decarboxylase"/>
    <property type="match status" value="1"/>
</dbReference>
<comment type="similarity">
    <text evidence="10">Belongs to the prokaryotic AdoMetDC family. Type 1 subfamily.</text>
</comment>
<dbReference type="NCBIfam" id="TIGR03330">
    <property type="entry name" value="SAM_DCase_Bsu"/>
    <property type="match status" value="1"/>
</dbReference>
<dbReference type="HAMAP" id="MF_00464">
    <property type="entry name" value="AdoMetDC_1"/>
    <property type="match status" value="1"/>
</dbReference>
<feature type="modified residue" description="Pyruvic acid (Ser); by autocatalysis" evidence="10">
    <location>
        <position position="63"/>
    </location>
</feature>
<dbReference type="PANTHER" id="PTHR33866:SF2">
    <property type="entry name" value="S-ADENOSYLMETHIONINE DECARBOXYLASE PROENZYME"/>
    <property type="match status" value="1"/>
</dbReference>
<dbReference type="PANTHER" id="PTHR33866">
    <property type="entry name" value="S-ADENOSYLMETHIONINE DECARBOXYLASE PROENZYME"/>
    <property type="match status" value="1"/>
</dbReference>
<sequence length="142" mass="15478">MDALGRHIILEMWGCCHDIIDNVDVVKEILMKATKSIQATLVDIVCHRFSPYGVTGVAILAESHISVHTWPEYGYAAADVFICGGNTINPQNAASFIIQAFHAKETSLLELERGNLASRKIQGGKTVEMNVNIPGSRSPICL</sequence>
<comment type="caution">
    <text evidence="11">The sequence shown here is derived from an EMBL/GenBank/DDBJ whole genome shotgun (WGS) entry which is preliminary data.</text>
</comment>
<keyword evidence="1 10" id="KW-0949">S-adenosyl-L-methionine</keyword>
<keyword evidence="6 10" id="KW-0865">Zymogen</keyword>
<keyword evidence="5 10" id="KW-0620">Polyamine biosynthesis</keyword>
<comment type="cofactor">
    <cofactor evidence="10">
        <name>pyruvate</name>
        <dbReference type="ChEBI" id="CHEBI:15361"/>
    </cofactor>
    <text evidence="10">Binds 1 pyruvoyl group covalently per subunit.</text>
</comment>
<evidence type="ECO:0000313" key="11">
    <source>
        <dbReference type="EMBL" id="GAN35024.1"/>
    </source>
</evidence>
<evidence type="ECO:0000256" key="4">
    <source>
        <dbReference type="ARBA" id="ARBA00023066"/>
    </source>
</evidence>
<feature type="chain" id="PRO_5044905466" description="S-adenosylmethionine decarboxylase beta chain" evidence="10">
    <location>
        <begin position="1"/>
        <end position="62"/>
    </location>
</feature>
<dbReference type="InterPro" id="IPR017716">
    <property type="entry name" value="S-AdoMet_deCOase_pro-enz"/>
</dbReference>
<evidence type="ECO:0000256" key="1">
    <source>
        <dbReference type="ARBA" id="ARBA00022691"/>
    </source>
</evidence>
<accession>A0ABQ0K2M5</accession>
<comment type="subunit">
    <text evidence="10">Heterotetramer of two alpha and two beta chains arranged as a dimer of alpha/beta heterodimers.</text>
</comment>
<evidence type="ECO:0000256" key="10">
    <source>
        <dbReference type="HAMAP-Rule" id="MF_00464"/>
    </source>
</evidence>
<dbReference type="EC" id="4.1.1.50" evidence="10"/>
<feature type="active site" description="Proton acceptor; for processing activity" evidence="10">
    <location>
        <position position="68"/>
    </location>
</feature>
<keyword evidence="2 10" id="KW-0210">Decarboxylase</keyword>
<evidence type="ECO:0000256" key="9">
    <source>
        <dbReference type="ARBA" id="ARBA00023317"/>
    </source>
</evidence>
<evidence type="ECO:0000256" key="2">
    <source>
        <dbReference type="ARBA" id="ARBA00022793"/>
    </source>
</evidence>
<feature type="active site" description="Proton donor; for catalytic activity" evidence="10">
    <location>
        <position position="83"/>
    </location>
</feature>
<dbReference type="Proteomes" id="UP000032309">
    <property type="component" value="Unassembled WGS sequence"/>
</dbReference>
<dbReference type="InterPro" id="IPR016067">
    <property type="entry name" value="S-AdoMet_deCO2ase_core"/>
</dbReference>
<keyword evidence="7 10" id="KW-0456">Lyase</keyword>
<keyword evidence="3 10" id="KW-0068">Autocatalytic cleavage</keyword>
<feature type="active site" description="Schiff-base intermediate with substrate; via pyruvic acid" evidence="10">
    <location>
        <position position="63"/>
    </location>
</feature>
<dbReference type="InterPro" id="IPR042284">
    <property type="entry name" value="AdoMetDC_N"/>
</dbReference>
<feature type="site" description="Cleavage (non-hydrolytic); by autolysis" evidence="10">
    <location>
        <begin position="62"/>
        <end position="63"/>
    </location>
</feature>
<evidence type="ECO:0000256" key="6">
    <source>
        <dbReference type="ARBA" id="ARBA00023145"/>
    </source>
</evidence>
<keyword evidence="8 10" id="KW-0704">Schiff base</keyword>
<evidence type="ECO:0000313" key="12">
    <source>
        <dbReference type="Proteomes" id="UP000032309"/>
    </source>
</evidence>
<comment type="PTM">
    <text evidence="10">Is synthesized initially as an inactive proenzyme. Formation of the active enzyme involves a self-maturation process in which the active site pyruvoyl group is generated from an internal serine residue via an autocatalytic post-translational modification. Two non-identical subunits are generated from the proenzyme in this reaction, and the pyruvate is formed at the N-terminus of the alpha chain, which is derived from the carboxyl end of the proenzyme. The post-translation cleavage follows an unusual pathway, termed non-hydrolytic serinolysis, in which the side chain hydroxyl group of the serine supplies its oxygen atom to form the C-terminus of the beta chain, while the remainder of the serine residue undergoes an oxidative deamination to produce ammonia and the pyruvoyl group blocking the N-terminus of the alpha chain.</text>
</comment>
<keyword evidence="4 10" id="KW-0745">Spermidine biosynthesis</keyword>
<dbReference type="Gene3D" id="3.30.160.750">
    <property type="match status" value="1"/>
</dbReference>
<proteinExistence type="inferred from homology"/>
<dbReference type="RefSeq" id="WP_082059283.1">
    <property type="nucleotide sequence ID" value="NZ_BAFN01000001.1"/>
</dbReference>
<gene>
    <name evidence="10" type="primary">speH</name>
    <name evidence="11" type="ORF">BROSI_A3570</name>
</gene>
<dbReference type="InterPro" id="IPR042286">
    <property type="entry name" value="AdoMetDC_C"/>
</dbReference>
<comment type="catalytic activity">
    <reaction evidence="10">
        <text>S-adenosyl-L-methionine + H(+) = S-adenosyl 3-(methylsulfanyl)propylamine + CO2</text>
        <dbReference type="Rhea" id="RHEA:15981"/>
        <dbReference type="ChEBI" id="CHEBI:15378"/>
        <dbReference type="ChEBI" id="CHEBI:16526"/>
        <dbReference type="ChEBI" id="CHEBI:57443"/>
        <dbReference type="ChEBI" id="CHEBI:59789"/>
        <dbReference type="EC" id="4.1.1.50"/>
    </reaction>
</comment>